<keyword evidence="1" id="KW-0812">Transmembrane</keyword>
<feature type="transmembrane region" description="Helical" evidence="1">
    <location>
        <begin position="98"/>
        <end position="120"/>
    </location>
</feature>
<dbReference type="AlphaFoldDB" id="A0A5C5YEF5"/>
<evidence type="ECO:0000256" key="1">
    <source>
        <dbReference type="SAM" id="Phobius"/>
    </source>
</evidence>
<dbReference type="EMBL" id="SJPO01000010">
    <property type="protein sequence ID" value="TWT73424.1"/>
    <property type="molecule type" value="Genomic_DNA"/>
</dbReference>
<dbReference type="OrthoDB" id="9853662at2"/>
<feature type="transmembrane region" description="Helical" evidence="1">
    <location>
        <begin position="67"/>
        <end position="92"/>
    </location>
</feature>
<reference evidence="2 3" key="1">
    <citation type="submission" date="2019-02" db="EMBL/GenBank/DDBJ databases">
        <title>Deep-cultivation of Planctomycetes and their phenomic and genomic characterization uncovers novel biology.</title>
        <authorList>
            <person name="Wiegand S."/>
            <person name="Jogler M."/>
            <person name="Boedeker C."/>
            <person name="Pinto D."/>
            <person name="Vollmers J."/>
            <person name="Rivas-Marin E."/>
            <person name="Kohn T."/>
            <person name="Peeters S.H."/>
            <person name="Heuer A."/>
            <person name="Rast P."/>
            <person name="Oberbeckmann S."/>
            <person name="Bunk B."/>
            <person name="Jeske O."/>
            <person name="Meyerdierks A."/>
            <person name="Storesund J.E."/>
            <person name="Kallscheuer N."/>
            <person name="Luecker S."/>
            <person name="Lage O.M."/>
            <person name="Pohl T."/>
            <person name="Merkel B.J."/>
            <person name="Hornburger P."/>
            <person name="Mueller R.-W."/>
            <person name="Bruemmer F."/>
            <person name="Labrenz M."/>
            <person name="Spormann A.M."/>
            <person name="Op Den Camp H."/>
            <person name="Overmann J."/>
            <person name="Amann R."/>
            <person name="Jetten M.S.M."/>
            <person name="Mascher T."/>
            <person name="Medema M.H."/>
            <person name="Devos D.P."/>
            <person name="Kaster A.-K."/>
            <person name="Ovreas L."/>
            <person name="Rohde M."/>
            <person name="Galperin M.Y."/>
            <person name="Jogler C."/>
        </authorList>
    </citation>
    <scope>NUCLEOTIDE SEQUENCE [LARGE SCALE GENOMIC DNA]</scope>
    <source>
        <strain evidence="2 3">Pla123a</strain>
    </source>
</reference>
<evidence type="ECO:0000313" key="2">
    <source>
        <dbReference type="EMBL" id="TWT73424.1"/>
    </source>
</evidence>
<sequence length="171" mass="17943">MQNDLEEAIERDGIVAVFDEEGDAVEAFKRISSDARVHADVRLVRGSDAEHPLLLAPREPQAGRTRAIGVGVAVGAAAGLAIGVVVGMLEVFTQLPSIAMPGIGAALGVLVGGTTAGLGLSHYREDTQAELDHHLKNGKVLLLALGERPQLRRVKQLVGHARPATLIEPTS</sequence>
<organism evidence="2 3">
    <name type="scientific">Posidoniimonas polymericola</name>
    <dbReference type="NCBI Taxonomy" id="2528002"/>
    <lineage>
        <taxon>Bacteria</taxon>
        <taxon>Pseudomonadati</taxon>
        <taxon>Planctomycetota</taxon>
        <taxon>Planctomycetia</taxon>
        <taxon>Pirellulales</taxon>
        <taxon>Lacipirellulaceae</taxon>
        <taxon>Posidoniimonas</taxon>
    </lineage>
</organism>
<evidence type="ECO:0008006" key="4">
    <source>
        <dbReference type="Google" id="ProtNLM"/>
    </source>
</evidence>
<keyword evidence="1" id="KW-1133">Transmembrane helix</keyword>
<dbReference type="RefSeq" id="WP_146589751.1">
    <property type="nucleotide sequence ID" value="NZ_SJPO01000010.1"/>
</dbReference>
<keyword evidence="1" id="KW-0472">Membrane</keyword>
<evidence type="ECO:0000313" key="3">
    <source>
        <dbReference type="Proteomes" id="UP000318478"/>
    </source>
</evidence>
<accession>A0A5C5YEF5</accession>
<proteinExistence type="predicted"/>
<name>A0A5C5YEF5_9BACT</name>
<comment type="caution">
    <text evidence="2">The sequence shown here is derived from an EMBL/GenBank/DDBJ whole genome shotgun (WGS) entry which is preliminary data.</text>
</comment>
<keyword evidence="3" id="KW-1185">Reference proteome</keyword>
<dbReference type="Proteomes" id="UP000318478">
    <property type="component" value="Unassembled WGS sequence"/>
</dbReference>
<gene>
    <name evidence="2" type="ORF">Pla123a_37590</name>
</gene>
<protein>
    <recommendedName>
        <fullName evidence="4">DUF1269 domain-containing protein</fullName>
    </recommendedName>
</protein>